<protein>
    <recommendedName>
        <fullName evidence="4">Type II secretion system protein GspG C-terminal domain-containing protein</fullName>
    </recommendedName>
</protein>
<dbReference type="Proteomes" id="UP000298616">
    <property type="component" value="Chromosome"/>
</dbReference>
<dbReference type="RefSeq" id="WP_137092156.1">
    <property type="nucleotide sequence ID" value="NZ_CP028923.1"/>
</dbReference>
<evidence type="ECO:0008006" key="4">
    <source>
        <dbReference type="Google" id="ProtNLM"/>
    </source>
</evidence>
<dbReference type="KEGG" id="fpf:DCC35_18440"/>
<proteinExistence type="predicted"/>
<dbReference type="OrthoDB" id="1447786at2"/>
<keyword evidence="3" id="KW-1185">Reference proteome</keyword>
<dbReference type="EMBL" id="CP028923">
    <property type="protein sequence ID" value="QCK16565.1"/>
    <property type="molecule type" value="Genomic_DNA"/>
</dbReference>
<gene>
    <name evidence="2" type="ORF">DCC35_18440</name>
</gene>
<evidence type="ECO:0000313" key="3">
    <source>
        <dbReference type="Proteomes" id="UP000298616"/>
    </source>
</evidence>
<dbReference type="SUPFAM" id="SSF54523">
    <property type="entry name" value="Pili subunits"/>
    <property type="match status" value="1"/>
</dbReference>
<name>A0A4D7K0W8_9BACT</name>
<feature type="transmembrane region" description="Helical" evidence="1">
    <location>
        <begin position="74"/>
        <end position="96"/>
    </location>
</feature>
<keyword evidence="1" id="KW-0812">Transmembrane</keyword>
<keyword evidence="1" id="KW-0472">Membrane</keyword>
<evidence type="ECO:0000256" key="1">
    <source>
        <dbReference type="SAM" id="Phobius"/>
    </source>
</evidence>
<dbReference type="InterPro" id="IPR045584">
    <property type="entry name" value="Pilin-like"/>
</dbReference>
<dbReference type="AlphaFoldDB" id="A0A4D7K0W8"/>
<organism evidence="2 3">
    <name type="scientific">Mangrovivirga cuniculi</name>
    <dbReference type="NCBI Taxonomy" id="2715131"/>
    <lineage>
        <taxon>Bacteria</taxon>
        <taxon>Pseudomonadati</taxon>
        <taxon>Bacteroidota</taxon>
        <taxon>Cytophagia</taxon>
        <taxon>Cytophagales</taxon>
        <taxon>Mangrovivirgaceae</taxon>
        <taxon>Mangrovivirga</taxon>
    </lineage>
</organism>
<reference evidence="2 3" key="1">
    <citation type="submission" date="2018-04" db="EMBL/GenBank/DDBJ databases">
        <title>Complete genome uncultured novel isolate.</title>
        <authorList>
            <person name="Merlino G."/>
        </authorList>
    </citation>
    <scope>NUCLEOTIDE SEQUENCE [LARGE SCALE GENOMIC DNA]</scope>
    <source>
        <strain evidence="3">R1DC9</strain>
    </source>
</reference>
<feature type="transmembrane region" description="Helical" evidence="1">
    <location>
        <begin position="21"/>
        <end position="41"/>
    </location>
</feature>
<keyword evidence="1" id="KW-1133">Transmembrane helix</keyword>
<dbReference type="Gene3D" id="3.30.700.10">
    <property type="entry name" value="Glycoprotein, Type 4 Pilin"/>
    <property type="match status" value="1"/>
</dbReference>
<sequence length="202" mass="23468">MKSIFSFIFSAVVPGLGHVYLKKYAIGCAFFFIPLLCAFILPIPNQYIYLFAVIMSLTDLYFRVEKVSGTKKALVSLLFSLVIVLIIIPVIFYLFFLTAYNGSQYVTNKYLNNDHTKDEMMKIEKALVKYIHRNNEYPSDFMNFVNRKPIWKSWAYDSWDNPYRYKVNEDGFILISAGLDGVFDTKDDIRVTSKVNYQTSVD</sequence>
<accession>A0A4D7K0W8</accession>
<evidence type="ECO:0000313" key="2">
    <source>
        <dbReference type="EMBL" id="QCK16565.1"/>
    </source>
</evidence>